<feature type="compositionally biased region" description="Polar residues" evidence="1">
    <location>
        <begin position="177"/>
        <end position="190"/>
    </location>
</feature>
<protein>
    <submittedName>
        <fullName evidence="2">Uncharacterized protein</fullName>
    </submittedName>
</protein>
<keyword evidence="3" id="KW-1185">Reference proteome</keyword>
<dbReference type="Proteomes" id="UP001296967">
    <property type="component" value="Unassembled WGS sequence"/>
</dbReference>
<evidence type="ECO:0000313" key="3">
    <source>
        <dbReference type="Proteomes" id="UP001296967"/>
    </source>
</evidence>
<evidence type="ECO:0000256" key="1">
    <source>
        <dbReference type="SAM" id="MobiDB-lite"/>
    </source>
</evidence>
<proteinExistence type="predicted"/>
<sequence length="356" mass="37277">MSTEDTPRFPNPHHATPRLVLYPLTGGGVALDWRLDRRQVEQARAAFAGPRPIAKLYLRRLDGEGDGARLAEAGLPDDPARQPTGQALFEAPVVGTLRAELGFENPQGHGWLLLARSNQLEAVPESADLATTLATRKPATRPLETGATMEAGAPTEPEEREQLTAPDAPARIAPSMPGQQLGSARASATATRFPDPSLAALTDRPERRGDAFPLVGMMPEPRTAESAPASGAHADPKPGPPFAPQSGPPSASGAAAEQVGLDQQPPNRQDVASLDTGAARGSGPLNPYPSGDEAMIQGELHVFGRAAPGSLLDLGGHAYRVGPGGRFSFRVALDDPDLLAALLARLPQLPIAERDA</sequence>
<dbReference type="AlphaFoldDB" id="A0AAJ0XDZ3"/>
<reference evidence="2" key="2">
    <citation type="journal article" date="2020" name="Microorganisms">
        <title>Osmotic Adaptation and Compatible Solute Biosynthesis of Phototrophic Bacteria as Revealed from Genome Analyses.</title>
        <authorList>
            <person name="Imhoff J.F."/>
            <person name="Rahn T."/>
            <person name="Kunzel S."/>
            <person name="Keller A."/>
            <person name="Neulinger S.C."/>
        </authorList>
    </citation>
    <scope>NUCLEOTIDE SEQUENCE</scope>
    <source>
        <strain evidence="2">DSM 4395</strain>
    </source>
</reference>
<organism evidence="2 3">
    <name type="scientific">Halochromatium salexigens</name>
    <name type="common">Chromatium salexigens</name>
    <dbReference type="NCBI Taxonomy" id="49447"/>
    <lineage>
        <taxon>Bacteria</taxon>
        <taxon>Pseudomonadati</taxon>
        <taxon>Pseudomonadota</taxon>
        <taxon>Gammaproteobacteria</taxon>
        <taxon>Chromatiales</taxon>
        <taxon>Chromatiaceae</taxon>
        <taxon>Halochromatium</taxon>
    </lineage>
</organism>
<feature type="compositionally biased region" description="Pro residues" evidence="1">
    <location>
        <begin position="237"/>
        <end position="247"/>
    </location>
</feature>
<dbReference type="RefSeq" id="WP_201243631.1">
    <property type="nucleotide sequence ID" value="NZ_NHSF01000012.1"/>
</dbReference>
<evidence type="ECO:0000313" key="2">
    <source>
        <dbReference type="EMBL" id="MBK5929294.1"/>
    </source>
</evidence>
<gene>
    <name evidence="2" type="ORF">CCR82_01765</name>
</gene>
<comment type="caution">
    <text evidence="2">The sequence shown here is derived from an EMBL/GenBank/DDBJ whole genome shotgun (WGS) entry which is preliminary data.</text>
</comment>
<accession>A0AAJ0XDZ3</accession>
<name>A0AAJ0XDZ3_HALSE</name>
<reference evidence="2" key="1">
    <citation type="submission" date="2017-05" db="EMBL/GenBank/DDBJ databases">
        <authorList>
            <person name="Imhoff J.F."/>
            <person name="Rahn T."/>
            <person name="Kuenzel S."/>
            <person name="Neulinger S.C."/>
        </authorList>
    </citation>
    <scope>NUCLEOTIDE SEQUENCE</scope>
    <source>
        <strain evidence="2">DSM 4395</strain>
    </source>
</reference>
<feature type="region of interest" description="Disordered" evidence="1">
    <location>
        <begin position="135"/>
        <end position="293"/>
    </location>
</feature>
<dbReference type="EMBL" id="NHSF01000012">
    <property type="protein sequence ID" value="MBK5929294.1"/>
    <property type="molecule type" value="Genomic_DNA"/>
</dbReference>